<reference evidence="1 2" key="1">
    <citation type="submission" date="2018-11" db="EMBL/GenBank/DDBJ databases">
        <title>Arenibacter aquaticus sp.nov., a marine bacterium isolated from surface seawater in the South China Sea.</title>
        <authorList>
            <person name="Guo J."/>
            <person name="Sun J."/>
        </authorList>
    </citation>
    <scope>NUCLEOTIDE SEQUENCE [LARGE SCALE GENOMIC DNA]</scope>
    <source>
        <strain evidence="1 2">GUO666</strain>
    </source>
</reference>
<name>A0A3S0AFM0_9FLAO</name>
<sequence>MKKGIQFMIFGTVLLGSLLTGCSTDNSIECPEDFTGSLVDEENNLLGTWQLSAIVAGEEVDLTDDNEENPDTDIYVQYTACEKDTEYTFGSDRAYVYSQATNESNCSNMVTITGTWKLANGSLGLVGNCSVQNLNVVFNDDKSAFSVTSNYTITDVNGVSVQTDVTFTYSKLEPTP</sequence>
<dbReference type="EMBL" id="RQPJ01000002">
    <property type="protein sequence ID" value="RTE54590.1"/>
    <property type="molecule type" value="Genomic_DNA"/>
</dbReference>
<dbReference type="Proteomes" id="UP000267585">
    <property type="component" value="Unassembled WGS sequence"/>
</dbReference>
<gene>
    <name evidence="1" type="ORF">EHW67_05320</name>
</gene>
<dbReference type="AlphaFoldDB" id="A0A3S0AFM0"/>
<accession>A0A3S0AFM0</accession>
<dbReference type="RefSeq" id="WP_126161323.1">
    <property type="nucleotide sequence ID" value="NZ_RQPJ01000002.1"/>
</dbReference>
<dbReference type="OrthoDB" id="1447101at2"/>
<dbReference type="PROSITE" id="PS51257">
    <property type="entry name" value="PROKAR_LIPOPROTEIN"/>
    <property type="match status" value="1"/>
</dbReference>
<evidence type="ECO:0000313" key="1">
    <source>
        <dbReference type="EMBL" id="RTE54590.1"/>
    </source>
</evidence>
<organism evidence="1 2">
    <name type="scientific">Arenibacter aquaticus</name>
    <dbReference type="NCBI Taxonomy" id="2489054"/>
    <lineage>
        <taxon>Bacteria</taxon>
        <taxon>Pseudomonadati</taxon>
        <taxon>Bacteroidota</taxon>
        <taxon>Flavobacteriia</taxon>
        <taxon>Flavobacteriales</taxon>
        <taxon>Flavobacteriaceae</taxon>
        <taxon>Arenibacter</taxon>
    </lineage>
</organism>
<evidence type="ECO:0000313" key="2">
    <source>
        <dbReference type="Proteomes" id="UP000267585"/>
    </source>
</evidence>
<comment type="caution">
    <text evidence="1">The sequence shown here is derived from an EMBL/GenBank/DDBJ whole genome shotgun (WGS) entry which is preliminary data.</text>
</comment>
<dbReference type="Pfam" id="PF16395">
    <property type="entry name" value="DUF5004"/>
    <property type="match status" value="1"/>
</dbReference>
<protein>
    <submittedName>
        <fullName evidence="1">DUF5004 domain-containing protein</fullName>
    </submittedName>
</protein>
<proteinExistence type="predicted"/>
<dbReference type="InterPro" id="IPR032168">
    <property type="entry name" value="DUF5004"/>
</dbReference>
<keyword evidence="2" id="KW-1185">Reference proteome</keyword>